<dbReference type="EMBL" id="ML208660">
    <property type="protein sequence ID" value="TFK61437.1"/>
    <property type="molecule type" value="Genomic_DNA"/>
</dbReference>
<proteinExistence type="predicted"/>
<name>A0ACD3A772_9AGAR</name>
<gene>
    <name evidence="1" type="ORF">BDN72DRAFT_460034</name>
</gene>
<sequence>MFKSLLALTALATGVRAQIIRIMPLGDSITGSPGCWRAILYNDLRATPLGQVDMVGTLPPQGCGVEYDGDNEGHGGILATTIADQNLLPSWLSTTRPQVVMMHLGTNDVWSNKATDVILAAFSKMVDQMRANNPKMVILVAQILPMNPSNCGECNSRVQALNAALPAWAASKRTAESPVRIVDQYTGFDTATDTDDGVHPNSNGTPKLAAKWLIPLEAAIAYALGPGGSPGQTPAEPTLLPTLPTVLPTPAPTTGLPAPSWGQCGGQTWSGPTTCAGGYVCKISNEWYSQCVPA</sequence>
<accession>A0ACD3A772</accession>
<reference evidence="1 2" key="1">
    <citation type="journal article" date="2019" name="Nat. Ecol. Evol.">
        <title>Megaphylogeny resolves global patterns of mushroom evolution.</title>
        <authorList>
            <person name="Varga T."/>
            <person name="Krizsan K."/>
            <person name="Foldi C."/>
            <person name="Dima B."/>
            <person name="Sanchez-Garcia M."/>
            <person name="Sanchez-Ramirez S."/>
            <person name="Szollosi G.J."/>
            <person name="Szarkandi J.G."/>
            <person name="Papp V."/>
            <person name="Albert L."/>
            <person name="Andreopoulos W."/>
            <person name="Angelini C."/>
            <person name="Antonin V."/>
            <person name="Barry K.W."/>
            <person name="Bougher N.L."/>
            <person name="Buchanan P."/>
            <person name="Buyck B."/>
            <person name="Bense V."/>
            <person name="Catcheside P."/>
            <person name="Chovatia M."/>
            <person name="Cooper J."/>
            <person name="Damon W."/>
            <person name="Desjardin D."/>
            <person name="Finy P."/>
            <person name="Geml J."/>
            <person name="Haridas S."/>
            <person name="Hughes K."/>
            <person name="Justo A."/>
            <person name="Karasinski D."/>
            <person name="Kautmanova I."/>
            <person name="Kiss B."/>
            <person name="Kocsube S."/>
            <person name="Kotiranta H."/>
            <person name="LaButti K.M."/>
            <person name="Lechner B.E."/>
            <person name="Liimatainen K."/>
            <person name="Lipzen A."/>
            <person name="Lukacs Z."/>
            <person name="Mihaltcheva S."/>
            <person name="Morgado L.N."/>
            <person name="Niskanen T."/>
            <person name="Noordeloos M.E."/>
            <person name="Ohm R.A."/>
            <person name="Ortiz-Santana B."/>
            <person name="Ovrebo C."/>
            <person name="Racz N."/>
            <person name="Riley R."/>
            <person name="Savchenko A."/>
            <person name="Shiryaev A."/>
            <person name="Soop K."/>
            <person name="Spirin V."/>
            <person name="Szebenyi C."/>
            <person name="Tomsovsky M."/>
            <person name="Tulloss R.E."/>
            <person name="Uehling J."/>
            <person name="Grigoriev I.V."/>
            <person name="Vagvolgyi C."/>
            <person name="Papp T."/>
            <person name="Martin F.M."/>
            <person name="Miettinen O."/>
            <person name="Hibbett D.S."/>
            <person name="Nagy L.G."/>
        </authorList>
    </citation>
    <scope>NUCLEOTIDE SEQUENCE [LARGE SCALE GENOMIC DNA]</scope>
    <source>
        <strain evidence="1 2">NL-1719</strain>
    </source>
</reference>
<keyword evidence="2" id="KW-1185">Reference proteome</keyword>
<keyword evidence="1" id="KW-0378">Hydrolase</keyword>
<protein>
    <submittedName>
        <fullName evidence="1">SGNH hydrolase</fullName>
    </submittedName>
</protein>
<evidence type="ECO:0000313" key="1">
    <source>
        <dbReference type="EMBL" id="TFK61437.1"/>
    </source>
</evidence>
<organism evidence="1 2">
    <name type="scientific">Pluteus cervinus</name>
    <dbReference type="NCBI Taxonomy" id="181527"/>
    <lineage>
        <taxon>Eukaryota</taxon>
        <taxon>Fungi</taxon>
        <taxon>Dikarya</taxon>
        <taxon>Basidiomycota</taxon>
        <taxon>Agaricomycotina</taxon>
        <taxon>Agaricomycetes</taxon>
        <taxon>Agaricomycetidae</taxon>
        <taxon>Agaricales</taxon>
        <taxon>Pluteineae</taxon>
        <taxon>Pluteaceae</taxon>
        <taxon>Pluteus</taxon>
    </lineage>
</organism>
<dbReference type="Proteomes" id="UP000308600">
    <property type="component" value="Unassembled WGS sequence"/>
</dbReference>
<evidence type="ECO:0000313" key="2">
    <source>
        <dbReference type="Proteomes" id="UP000308600"/>
    </source>
</evidence>